<organism evidence="1 2">
    <name type="scientific">Litorivivens lipolytica</name>
    <dbReference type="NCBI Taxonomy" id="1524264"/>
    <lineage>
        <taxon>Bacteria</taxon>
        <taxon>Pseudomonadati</taxon>
        <taxon>Pseudomonadota</taxon>
        <taxon>Gammaproteobacteria</taxon>
        <taxon>Litorivivens</taxon>
    </lineage>
</organism>
<name>A0A7W4W8P2_9GAMM</name>
<evidence type="ECO:0000313" key="2">
    <source>
        <dbReference type="Proteomes" id="UP000537130"/>
    </source>
</evidence>
<sequence>MADQPPSEIRMRLSQWMESFAHINKFNADGAIDTKAKKSKSKGYSPTRAAHDLRDTVRKYVAYAGDKIIAHNEIKSRTGKLKSITLVSYEPRIRISEAMPRVYPVSVMSLDCRRFRDNDLTTVAHFSEHALCRIIQREKCQGVADINDVIFPALEELNFHLLQGWECNKEMTLLTRDYFMPLAPGPGEGRGPVVKSYIPRSIWRREQEEYFAPIIPELDSEPGDRCRFLLSVPTRDQRVRRAPMPA</sequence>
<protein>
    <submittedName>
        <fullName evidence="1">Uncharacterized protein</fullName>
    </submittedName>
</protein>
<dbReference type="Proteomes" id="UP000537130">
    <property type="component" value="Unassembled WGS sequence"/>
</dbReference>
<gene>
    <name evidence="1" type="ORF">FHR99_003188</name>
</gene>
<comment type="caution">
    <text evidence="1">The sequence shown here is derived from an EMBL/GenBank/DDBJ whole genome shotgun (WGS) entry which is preliminary data.</text>
</comment>
<accession>A0A7W4W8P2</accession>
<dbReference type="EMBL" id="JACHWY010000004">
    <property type="protein sequence ID" value="MBB3048914.1"/>
    <property type="molecule type" value="Genomic_DNA"/>
</dbReference>
<evidence type="ECO:0000313" key="1">
    <source>
        <dbReference type="EMBL" id="MBB3048914.1"/>
    </source>
</evidence>
<proteinExistence type="predicted"/>
<reference evidence="1 2" key="1">
    <citation type="submission" date="2020-08" db="EMBL/GenBank/DDBJ databases">
        <title>Genomic Encyclopedia of Type Strains, Phase III (KMG-III): the genomes of soil and plant-associated and newly described type strains.</title>
        <authorList>
            <person name="Whitman W."/>
        </authorList>
    </citation>
    <scope>NUCLEOTIDE SEQUENCE [LARGE SCALE GENOMIC DNA]</scope>
    <source>
        <strain evidence="1 2">CECT 8654</strain>
    </source>
</reference>
<dbReference type="RefSeq" id="WP_183411703.1">
    <property type="nucleotide sequence ID" value="NZ_JACHWY010000004.1"/>
</dbReference>
<keyword evidence="2" id="KW-1185">Reference proteome</keyword>
<dbReference type="AlphaFoldDB" id="A0A7W4W8P2"/>